<dbReference type="eggNOG" id="COG2856">
    <property type="taxonomic scope" value="Bacteria"/>
</dbReference>
<reference evidence="2" key="2">
    <citation type="submission" date="2021-11" db="EMBL/GenBank/DDBJ databases">
        <title>Genome sequence of Xylella taiwanensis PLS432.</title>
        <authorList>
            <person name="Weng L.-W."/>
            <person name="Su C.-C."/>
            <person name="Tsai C.-W."/>
            <person name="Kuo C.-H."/>
        </authorList>
    </citation>
    <scope>NUCLEOTIDE SEQUENCE</scope>
    <source>
        <strain evidence="2">PLS432</strain>
    </source>
</reference>
<dbReference type="Proteomes" id="UP001430701">
    <property type="component" value="Unassembled WGS sequence"/>
</dbReference>
<keyword evidence="4" id="KW-1185">Reference proteome</keyword>
<evidence type="ECO:0000313" key="3">
    <source>
        <dbReference type="Proteomes" id="UP000020406"/>
    </source>
</evidence>
<evidence type="ECO:0000313" key="4">
    <source>
        <dbReference type="Proteomes" id="UP001430701"/>
    </source>
</evidence>
<reference evidence="1 3" key="1">
    <citation type="journal article" date="2014" name="Genome Announc.">
        <title>Draft Genome Sequence of Xylella fastidiosa Pear Leaf Scorch Strain in Taiwan.</title>
        <authorList>
            <person name="Su C.C."/>
            <person name="Deng W.L."/>
            <person name="Jan F.J."/>
            <person name="Chang C.J."/>
            <person name="Huang H."/>
            <person name="Chen J."/>
        </authorList>
    </citation>
    <scope>NUCLEOTIDE SEQUENCE [LARGE SCALE GENOMIC DNA]</scope>
    <source>
        <strain evidence="1 3">PLS229</strain>
    </source>
</reference>
<dbReference type="RefSeq" id="WP_051482252.1">
    <property type="nucleotide sequence ID" value="NZ_CP053627.1"/>
</dbReference>
<dbReference type="AlphaFoldDB" id="Z9JMR2"/>
<gene>
    <name evidence="1" type="ORF">AF72_02300</name>
    <name evidence="2" type="ORF">LPH55_02820</name>
</gene>
<name>Z9JMR2_9GAMM</name>
<organism evidence="1 3">
    <name type="scientific">Xylella taiwanensis</name>
    <dbReference type="NCBI Taxonomy" id="1444770"/>
    <lineage>
        <taxon>Bacteria</taxon>
        <taxon>Pseudomonadati</taxon>
        <taxon>Pseudomonadota</taxon>
        <taxon>Gammaproteobacteria</taxon>
        <taxon>Lysobacterales</taxon>
        <taxon>Lysobacteraceae</taxon>
        <taxon>Xylella</taxon>
    </lineage>
</organism>
<accession>Z9JMR2</accession>
<proteinExistence type="predicted"/>
<evidence type="ECO:0000313" key="2">
    <source>
        <dbReference type="EMBL" id="MCD8472433.1"/>
    </source>
</evidence>
<protein>
    <submittedName>
        <fullName evidence="1">Uncharacterized protein</fullName>
    </submittedName>
</protein>
<evidence type="ECO:0000313" key="1">
    <source>
        <dbReference type="EMBL" id="EWS79076.1"/>
    </source>
</evidence>
<dbReference type="OrthoDB" id="9796786at2"/>
<sequence length="127" mass="14436">MKMQLQAFGMMDDNDYSRLIKLRSAKWGSRQEPNDHDRMLEKPRLLKRTMELLVDQGLVSADVLPAVLGLAARAVERLLGLAFSQLTTKKADVVELSLQRRDTADGVILRKEEQAMDTVVSIDRLQR</sequence>
<dbReference type="GeneID" id="68901452"/>
<dbReference type="EMBL" id="JDSQ01000003">
    <property type="protein sequence ID" value="EWS79076.1"/>
    <property type="molecule type" value="Genomic_DNA"/>
</dbReference>
<comment type="caution">
    <text evidence="1">The sequence shown here is derived from an EMBL/GenBank/DDBJ whole genome shotgun (WGS) entry which is preliminary data.</text>
</comment>
<dbReference type="PATRIC" id="fig|1444770.3.peg.558"/>
<dbReference type="Proteomes" id="UP000020406">
    <property type="component" value="Unassembled WGS sequence"/>
</dbReference>
<dbReference type="EMBL" id="JAJPPU010000001">
    <property type="protein sequence ID" value="MCD8472433.1"/>
    <property type="molecule type" value="Genomic_DNA"/>
</dbReference>